<keyword evidence="2" id="KW-0227">DNA damage</keyword>
<evidence type="ECO:0000256" key="1">
    <source>
        <dbReference type="ARBA" id="ARBA00012417"/>
    </source>
</evidence>
<dbReference type="PANTHER" id="PTHR30562:SF10">
    <property type="entry name" value="EXCINUCLEASE CHO"/>
    <property type="match status" value="1"/>
</dbReference>
<evidence type="ECO:0000256" key="9">
    <source>
        <dbReference type="ARBA" id="ARBA00026073"/>
    </source>
</evidence>
<evidence type="ECO:0000256" key="12">
    <source>
        <dbReference type="ARBA" id="ARBA00042732"/>
    </source>
</evidence>
<dbReference type="GO" id="GO:0003677">
    <property type="term" value="F:DNA binding"/>
    <property type="evidence" value="ECO:0007669"/>
    <property type="project" value="InterPro"/>
</dbReference>
<dbReference type="RefSeq" id="WP_173768072.1">
    <property type="nucleotide sequence ID" value="NZ_CP048836.1"/>
</dbReference>
<comment type="subunit">
    <text evidence="9">DNA polymerase III contains a core (composed of alpha, epsilon and theta chains) that associates with a tau subunit. This core dimerizes to form the POLIII' complex. PolIII' associates with the gamma complex (composed of gamma, delta, delta', psi and chi chains) and with the beta chain to form the complete DNA polymerase III complex.</text>
</comment>
<dbReference type="InterPro" id="IPR006054">
    <property type="entry name" value="DnaQ"/>
</dbReference>
<evidence type="ECO:0000256" key="4">
    <source>
        <dbReference type="ARBA" id="ARBA00022801"/>
    </source>
</evidence>
<evidence type="ECO:0000259" key="14">
    <source>
        <dbReference type="PROSITE" id="PS50164"/>
    </source>
</evidence>
<dbReference type="SMART" id="SM00479">
    <property type="entry name" value="EXOIII"/>
    <property type="match status" value="1"/>
</dbReference>
<evidence type="ECO:0000256" key="7">
    <source>
        <dbReference type="ARBA" id="ARBA00023236"/>
    </source>
</evidence>
<dbReference type="GO" id="GO:0006260">
    <property type="term" value="P:DNA replication"/>
    <property type="evidence" value="ECO:0007669"/>
    <property type="project" value="InterPro"/>
</dbReference>
<dbReference type="GO" id="GO:0009432">
    <property type="term" value="P:SOS response"/>
    <property type="evidence" value="ECO:0007669"/>
    <property type="project" value="UniProtKB-KW"/>
</dbReference>
<sequence length="469" mass="52443">MTLPQRLAIVDLETTGAHPVRDRITEIAILRVEDGRVVERWSSLTNPGVHIPATIQNFTGITDAMVADAPPFETLADAVWALLDDAVFVAHNARFDYGFLKNAFERLGRSFDAPVLCTVKLSRALYPAHHRHGLDAIIERHGLTCEARHRAMGDADVLWQFLQQAVDAFPAPNLGNAIDRAMKRPSRPPGLPEGVLEGMPDSPGVYFFYGDNDLPLYIGKSKRIRARVMSHFAADRMNGKEAELARQVRRVEWEQTAGELGALLLEACLIKHHRPLHNRLLRKNDDVFGLRVVPSNKRKAQVLERVPLSDTDPRDWADVFGAFRTKKEADNLLRELAHLYKLCPRRLGLEPGRTGACMAHQMKRCAGVCAGKETPEAHDARLMAALSGKGVKPWPWQGPVCVAEHDDSTGRSEFHLLDRWCYLATARSDADVLDSLQGATYAFDIDIYRLLVRWFDAISHRQAATPISP</sequence>
<keyword evidence="16" id="KW-1185">Reference proteome</keyword>
<organism evidence="15 16">
    <name type="scientific">Nitrogeniibacter mangrovi</name>
    <dbReference type="NCBI Taxonomy" id="2016596"/>
    <lineage>
        <taxon>Bacteria</taxon>
        <taxon>Pseudomonadati</taxon>
        <taxon>Pseudomonadota</taxon>
        <taxon>Betaproteobacteria</taxon>
        <taxon>Rhodocyclales</taxon>
        <taxon>Zoogloeaceae</taxon>
        <taxon>Nitrogeniibacter</taxon>
    </lineage>
</organism>
<evidence type="ECO:0000256" key="2">
    <source>
        <dbReference type="ARBA" id="ARBA00022763"/>
    </source>
</evidence>
<dbReference type="InterPro" id="IPR036397">
    <property type="entry name" value="RNaseH_sf"/>
</dbReference>
<dbReference type="FunFam" id="3.30.420.10:FF:000045">
    <property type="entry name" value="3'-5' exonuclease DinG"/>
    <property type="match status" value="1"/>
</dbReference>
<keyword evidence="4" id="KW-0378">Hydrolase</keyword>
<dbReference type="GO" id="GO:0004527">
    <property type="term" value="F:exonuclease activity"/>
    <property type="evidence" value="ECO:0007669"/>
    <property type="project" value="UniProtKB-ARBA"/>
</dbReference>
<dbReference type="EC" id="2.7.7.7" evidence="1"/>
<proteinExistence type="predicted"/>
<reference evidence="15 16" key="1">
    <citation type="submission" date="2020-02" db="EMBL/GenBank/DDBJ databases">
        <title>Nitrogenibacter mangrovi gen. nov., sp. nov. isolated from mangrove sediment, a denitrifying betaproteobacterium.</title>
        <authorList>
            <person name="Liao H."/>
            <person name="Tian Y."/>
        </authorList>
    </citation>
    <scope>NUCLEOTIDE SEQUENCE [LARGE SCALE GENOMIC DNA]</scope>
    <source>
        <strain evidence="15 16">M9-3-2</strain>
    </source>
</reference>
<dbReference type="GO" id="GO:0003887">
    <property type="term" value="F:DNA-directed DNA polymerase activity"/>
    <property type="evidence" value="ECO:0007669"/>
    <property type="project" value="UniProtKB-EC"/>
</dbReference>
<evidence type="ECO:0000256" key="13">
    <source>
        <dbReference type="ARBA" id="ARBA00049244"/>
    </source>
</evidence>
<dbReference type="SUPFAM" id="SSF53098">
    <property type="entry name" value="Ribonuclease H-like"/>
    <property type="match status" value="1"/>
</dbReference>
<evidence type="ECO:0000256" key="8">
    <source>
        <dbReference type="ARBA" id="ARBA00025483"/>
    </source>
</evidence>
<evidence type="ECO:0000256" key="5">
    <source>
        <dbReference type="ARBA" id="ARBA00022881"/>
    </source>
</evidence>
<protein>
    <recommendedName>
        <fullName evidence="10">Excinuclease cho</fullName>
        <ecNumber evidence="1">2.7.7.7</ecNumber>
    </recommendedName>
    <alternativeName>
        <fullName evidence="12">Endonuclease cho</fullName>
    </alternativeName>
    <alternativeName>
        <fullName evidence="11">UvrC homolog protein</fullName>
    </alternativeName>
</protein>
<dbReference type="NCBIfam" id="TIGR00573">
    <property type="entry name" value="dnaq"/>
    <property type="match status" value="1"/>
</dbReference>
<evidence type="ECO:0000256" key="11">
    <source>
        <dbReference type="ARBA" id="ARBA00042138"/>
    </source>
</evidence>
<gene>
    <name evidence="15" type="ORF">G3580_18615</name>
</gene>
<dbReference type="Gene3D" id="3.40.1440.10">
    <property type="entry name" value="GIY-YIG endonuclease"/>
    <property type="match status" value="1"/>
</dbReference>
<dbReference type="KEGG" id="azq:G3580_18615"/>
<evidence type="ECO:0000313" key="15">
    <source>
        <dbReference type="EMBL" id="QID19453.1"/>
    </source>
</evidence>
<keyword evidence="6" id="KW-0234">DNA repair</keyword>
<evidence type="ECO:0000313" key="16">
    <source>
        <dbReference type="Proteomes" id="UP000501991"/>
    </source>
</evidence>
<keyword evidence="3" id="KW-0228">DNA excision</keyword>
<dbReference type="Proteomes" id="UP000501991">
    <property type="component" value="Chromosome"/>
</dbReference>
<dbReference type="InterPro" id="IPR013520">
    <property type="entry name" value="Ribonucl_H"/>
</dbReference>
<dbReference type="SUPFAM" id="SSF82771">
    <property type="entry name" value="GIY-YIG endonuclease"/>
    <property type="match status" value="1"/>
</dbReference>
<dbReference type="SMART" id="SM00465">
    <property type="entry name" value="GIYc"/>
    <property type="match status" value="1"/>
</dbReference>
<name>A0A6C1B7V6_9RHOO</name>
<dbReference type="InterPro" id="IPR050066">
    <property type="entry name" value="UvrABC_protein_C"/>
</dbReference>
<keyword evidence="5" id="KW-0267">Excision nuclease</keyword>
<dbReference type="GO" id="GO:0009380">
    <property type="term" value="C:excinuclease repair complex"/>
    <property type="evidence" value="ECO:0007669"/>
    <property type="project" value="TreeGrafter"/>
</dbReference>
<dbReference type="PROSITE" id="PS50164">
    <property type="entry name" value="GIY_YIG"/>
    <property type="match status" value="1"/>
</dbReference>
<evidence type="ECO:0000256" key="6">
    <source>
        <dbReference type="ARBA" id="ARBA00023204"/>
    </source>
</evidence>
<evidence type="ECO:0000256" key="3">
    <source>
        <dbReference type="ARBA" id="ARBA00022769"/>
    </source>
</evidence>
<dbReference type="Pfam" id="PF00929">
    <property type="entry name" value="RNase_T"/>
    <property type="match status" value="1"/>
</dbReference>
<dbReference type="InterPro" id="IPR000305">
    <property type="entry name" value="GIY-YIG_endonuc"/>
</dbReference>
<dbReference type="GO" id="GO:0006289">
    <property type="term" value="P:nucleotide-excision repair"/>
    <property type="evidence" value="ECO:0007669"/>
    <property type="project" value="InterPro"/>
</dbReference>
<comment type="function">
    <text evidence="8">DNA polymerase III is a complex, multichain enzyme responsible for most of the replicative synthesis in bacteria. The epsilon subunit contain the editing function and is a proofreading 3'-5' exonuclease.</text>
</comment>
<dbReference type="PANTHER" id="PTHR30562">
    <property type="entry name" value="UVRC/OXIDOREDUCTASE"/>
    <property type="match status" value="1"/>
</dbReference>
<dbReference type="InterPro" id="IPR035901">
    <property type="entry name" value="GIY-YIG_endonuc_sf"/>
</dbReference>
<dbReference type="InterPro" id="IPR047296">
    <property type="entry name" value="GIY-YIG_UvrC_Cho"/>
</dbReference>
<dbReference type="CDD" id="cd06127">
    <property type="entry name" value="DEDDh"/>
    <property type="match status" value="1"/>
</dbReference>
<keyword evidence="7" id="KW-0742">SOS response</keyword>
<dbReference type="CDD" id="cd10434">
    <property type="entry name" value="GIY-YIG_UvrC_Cho"/>
    <property type="match status" value="1"/>
</dbReference>
<dbReference type="Gene3D" id="3.30.420.10">
    <property type="entry name" value="Ribonuclease H-like superfamily/Ribonuclease H"/>
    <property type="match status" value="1"/>
</dbReference>
<comment type="catalytic activity">
    <reaction evidence="13">
        <text>DNA(n) + a 2'-deoxyribonucleoside 5'-triphosphate = DNA(n+1) + diphosphate</text>
        <dbReference type="Rhea" id="RHEA:22508"/>
        <dbReference type="Rhea" id="RHEA-COMP:17339"/>
        <dbReference type="Rhea" id="RHEA-COMP:17340"/>
        <dbReference type="ChEBI" id="CHEBI:33019"/>
        <dbReference type="ChEBI" id="CHEBI:61560"/>
        <dbReference type="ChEBI" id="CHEBI:173112"/>
        <dbReference type="EC" id="2.7.7.7"/>
    </reaction>
</comment>
<dbReference type="EMBL" id="CP048836">
    <property type="protein sequence ID" value="QID19453.1"/>
    <property type="molecule type" value="Genomic_DNA"/>
</dbReference>
<feature type="domain" description="GIY-YIG" evidence="14">
    <location>
        <begin position="201"/>
        <end position="279"/>
    </location>
</feature>
<dbReference type="AlphaFoldDB" id="A0A6C1B7V6"/>
<dbReference type="InterPro" id="IPR012337">
    <property type="entry name" value="RNaseH-like_sf"/>
</dbReference>
<evidence type="ECO:0000256" key="10">
    <source>
        <dbReference type="ARBA" id="ARBA00040756"/>
    </source>
</evidence>
<accession>A0A6C1B7V6</accession>